<dbReference type="PRINTS" id="PR00081">
    <property type="entry name" value="GDHRDH"/>
</dbReference>
<comment type="caution">
    <text evidence="6">The sequence shown here is derived from an EMBL/GenBank/DDBJ whole genome shotgun (WGS) entry which is preliminary data.</text>
</comment>
<reference evidence="6" key="1">
    <citation type="submission" date="2021-03" db="EMBL/GenBank/DDBJ databases">
        <authorList>
            <person name="Tran Van P."/>
        </authorList>
    </citation>
    <scope>NUCLEOTIDE SEQUENCE</scope>
</reference>
<dbReference type="InterPro" id="IPR020904">
    <property type="entry name" value="Sc_DH/Rdtase_CS"/>
</dbReference>
<dbReference type="PANTHER" id="PTHR44889:SF1">
    <property type="entry name" value="INACTIVE HYDROXYSTEROID DEHYDROGENASE-LIKE PROTEIN 1"/>
    <property type="match status" value="1"/>
</dbReference>
<sequence length="253" mass="28216">MRGMNIVLIGHTSHYLDEIAAELEQSYHIETMVIEVDFSKGSSIYDLISQAITNLDIGILVNGASVISSRPVYLIEIDQSALWEYLNVNIASVTLMTRMVLPNMLKNRRGAIVNISSLAGYFPTPLLAVYSASKTYVKHFSLALAEECRGSGVSIQTLTPSFLKSTSMSKNSFWETDNFLFPSAEVFARHAVNTLGISNHTTGYWLHGLQSWIMSCLPLWAYMRLSGITNNLLRKHYVSGSTGRLNPIHIHQE</sequence>
<accession>A0ABN7P1U1</accession>
<name>A0ABN7P1U1_TIMPD</name>
<dbReference type="Gene3D" id="3.40.50.720">
    <property type="entry name" value="NAD(P)-binding Rossmann-like Domain"/>
    <property type="match status" value="1"/>
</dbReference>
<dbReference type="Pfam" id="PF00106">
    <property type="entry name" value="adh_short"/>
    <property type="match status" value="1"/>
</dbReference>
<dbReference type="Proteomes" id="UP001153148">
    <property type="component" value="Unassembled WGS sequence"/>
</dbReference>
<dbReference type="InterPro" id="IPR002347">
    <property type="entry name" value="SDR_fam"/>
</dbReference>
<evidence type="ECO:0000313" key="6">
    <source>
        <dbReference type="EMBL" id="CAG2059872.1"/>
    </source>
</evidence>
<dbReference type="EMBL" id="CAJPIN010010772">
    <property type="protein sequence ID" value="CAG2059872.1"/>
    <property type="molecule type" value="Genomic_DNA"/>
</dbReference>
<evidence type="ECO:0000256" key="5">
    <source>
        <dbReference type="ARBA" id="ARBA00038261"/>
    </source>
</evidence>
<evidence type="ECO:0000256" key="4">
    <source>
        <dbReference type="ARBA" id="ARBA00023128"/>
    </source>
</evidence>
<evidence type="ECO:0000256" key="3">
    <source>
        <dbReference type="ARBA" id="ARBA00023002"/>
    </source>
</evidence>
<keyword evidence="7" id="KW-1185">Reference proteome</keyword>
<protein>
    <submittedName>
        <fullName evidence="6">Uncharacterized protein</fullName>
    </submittedName>
</protein>
<dbReference type="PIRSF" id="PIRSF000126">
    <property type="entry name" value="11-beta-HSD1"/>
    <property type="match status" value="1"/>
</dbReference>
<keyword evidence="2" id="KW-0521">NADP</keyword>
<keyword evidence="4" id="KW-0496">Mitochondrion</keyword>
<dbReference type="PROSITE" id="PS00061">
    <property type="entry name" value="ADH_SHORT"/>
    <property type="match status" value="1"/>
</dbReference>
<dbReference type="PRINTS" id="PR00080">
    <property type="entry name" value="SDRFAMILY"/>
</dbReference>
<comment type="subcellular location">
    <subcellularLocation>
        <location evidence="1">Mitochondrion</location>
    </subcellularLocation>
</comment>
<keyword evidence="3" id="KW-0560">Oxidoreductase</keyword>
<dbReference type="CDD" id="cd05356">
    <property type="entry name" value="17beta-HSD1_like_SDR_c"/>
    <property type="match status" value="1"/>
</dbReference>
<comment type="similarity">
    <text evidence="5">Belongs to the short-chain dehydrogenases/reductases (SDR) family. 17-beta-HSD 3 subfamily.</text>
</comment>
<dbReference type="PANTHER" id="PTHR44889">
    <property type="entry name" value="INACTIVE HYDROXYSTEROID DEHYDROGENASE-LIKE PROTEIN 1"/>
    <property type="match status" value="1"/>
</dbReference>
<evidence type="ECO:0000256" key="1">
    <source>
        <dbReference type="ARBA" id="ARBA00004173"/>
    </source>
</evidence>
<gene>
    <name evidence="6" type="ORF">TPAB3V08_LOCUS6831</name>
</gene>
<proteinExistence type="inferred from homology"/>
<dbReference type="InterPro" id="IPR036291">
    <property type="entry name" value="NAD(P)-bd_dom_sf"/>
</dbReference>
<organism evidence="6 7">
    <name type="scientific">Timema podura</name>
    <name type="common">Walking stick</name>
    <dbReference type="NCBI Taxonomy" id="61482"/>
    <lineage>
        <taxon>Eukaryota</taxon>
        <taxon>Metazoa</taxon>
        <taxon>Ecdysozoa</taxon>
        <taxon>Arthropoda</taxon>
        <taxon>Hexapoda</taxon>
        <taxon>Insecta</taxon>
        <taxon>Pterygota</taxon>
        <taxon>Neoptera</taxon>
        <taxon>Polyneoptera</taxon>
        <taxon>Phasmatodea</taxon>
        <taxon>Timematodea</taxon>
        <taxon>Timematoidea</taxon>
        <taxon>Timematidae</taxon>
        <taxon>Timema</taxon>
    </lineage>
</organism>
<evidence type="ECO:0000256" key="2">
    <source>
        <dbReference type="ARBA" id="ARBA00022857"/>
    </source>
</evidence>
<dbReference type="SUPFAM" id="SSF51735">
    <property type="entry name" value="NAD(P)-binding Rossmann-fold domains"/>
    <property type="match status" value="1"/>
</dbReference>
<dbReference type="InterPro" id="IPR052149">
    <property type="entry name" value="17-beta-HSD3-like"/>
</dbReference>
<evidence type="ECO:0000313" key="7">
    <source>
        <dbReference type="Proteomes" id="UP001153148"/>
    </source>
</evidence>